<dbReference type="EMBL" id="JABWDU010000018">
    <property type="protein sequence ID" value="NVD43350.1"/>
    <property type="molecule type" value="Genomic_DNA"/>
</dbReference>
<dbReference type="Proteomes" id="UP000520198">
    <property type="component" value="Unassembled WGS sequence"/>
</dbReference>
<dbReference type="InterPro" id="IPR007627">
    <property type="entry name" value="RNA_pol_sigma70_r2"/>
</dbReference>
<feature type="domain" description="RNA polymerase sigma-70 region 2" evidence="5">
    <location>
        <begin position="12"/>
        <end position="77"/>
    </location>
</feature>
<accession>A0A7Y6URB5</accession>
<keyword evidence="4" id="KW-0804">Transcription</keyword>
<dbReference type="InterPro" id="IPR039425">
    <property type="entry name" value="RNA_pol_sigma-70-like"/>
</dbReference>
<evidence type="ECO:0000256" key="4">
    <source>
        <dbReference type="ARBA" id="ARBA00023163"/>
    </source>
</evidence>
<dbReference type="SUPFAM" id="SSF88946">
    <property type="entry name" value="Sigma2 domain of RNA polymerase sigma factors"/>
    <property type="match status" value="1"/>
</dbReference>
<comment type="similarity">
    <text evidence="1">Belongs to the sigma-70 factor family. ECF subfamily.</text>
</comment>
<gene>
    <name evidence="7" type="ORF">HT585_31295</name>
</gene>
<name>A0A7Y6URB5_9HYPH</name>
<evidence type="ECO:0000256" key="3">
    <source>
        <dbReference type="ARBA" id="ARBA00023082"/>
    </source>
</evidence>
<dbReference type="Pfam" id="PF04542">
    <property type="entry name" value="Sigma70_r2"/>
    <property type="match status" value="1"/>
</dbReference>
<comment type="caution">
    <text evidence="7">The sequence shown here is derived from an EMBL/GenBank/DDBJ whole genome shotgun (WGS) entry which is preliminary data.</text>
</comment>
<evidence type="ECO:0000313" key="7">
    <source>
        <dbReference type="EMBL" id="NVD43350.1"/>
    </source>
</evidence>
<keyword evidence="3" id="KW-0731">Sigma factor</keyword>
<protein>
    <submittedName>
        <fullName evidence="7">Sigma-70 family RNA polymerase sigma factor</fullName>
    </submittedName>
</protein>
<dbReference type="InterPro" id="IPR036388">
    <property type="entry name" value="WH-like_DNA-bd_sf"/>
</dbReference>
<evidence type="ECO:0000256" key="1">
    <source>
        <dbReference type="ARBA" id="ARBA00010641"/>
    </source>
</evidence>
<dbReference type="GO" id="GO:0003677">
    <property type="term" value="F:DNA binding"/>
    <property type="evidence" value="ECO:0007669"/>
    <property type="project" value="InterPro"/>
</dbReference>
<dbReference type="RefSeq" id="WP_176356670.1">
    <property type="nucleotide sequence ID" value="NZ_JABWDU010000018.1"/>
</dbReference>
<dbReference type="InterPro" id="IPR014284">
    <property type="entry name" value="RNA_pol_sigma-70_dom"/>
</dbReference>
<dbReference type="GO" id="GO:0016987">
    <property type="term" value="F:sigma factor activity"/>
    <property type="evidence" value="ECO:0007669"/>
    <property type="project" value="UniProtKB-KW"/>
</dbReference>
<dbReference type="PANTHER" id="PTHR43133">
    <property type="entry name" value="RNA POLYMERASE ECF-TYPE SIGMA FACTO"/>
    <property type="match status" value="1"/>
</dbReference>
<dbReference type="InterPro" id="IPR013325">
    <property type="entry name" value="RNA_pol_sigma_r2"/>
</dbReference>
<sequence length="169" mass="19254">MAGYDDELVTAFSSNERRIKRYLDGKTRSKADSEDLAQEAWIKFARNGAAALAAPVPYLMRIARTLAVDHDRGQKRRLTSNDIDLLLSAPDESPGPDKQLEDQDQVRCLVQIMEELPDRQRRMLVAARIEQRRHVDIAAEFGVSVRTVELEVRKAVTYCSERLDTINRV</sequence>
<evidence type="ECO:0000259" key="5">
    <source>
        <dbReference type="Pfam" id="PF04542"/>
    </source>
</evidence>
<keyword evidence="8" id="KW-1185">Reference proteome</keyword>
<evidence type="ECO:0000256" key="2">
    <source>
        <dbReference type="ARBA" id="ARBA00023015"/>
    </source>
</evidence>
<dbReference type="GO" id="GO:0006352">
    <property type="term" value="P:DNA-templated transcription initiation"/>
    <property type="evidence" value="ECO:0007669"/>
    <property type="project" value="InterPro"/>
</dbReference>
<dbReference type="Pfam" id="PF08281">
    <property type="entry name" value="Sigma70_r4_2"/>
    <property type="match status" value="1"/>
</dbReference>
<dbReference type="Gene3D" id="1.10.1740.10">
    <property type="match status" value="1"/>
</dbReference>
<dbReference type="InterPro" id="IPR013324">
    <property type="entry name" value="RNA_pol_sigma_r3/r4-like"/>
</dbReference>
<keyword evidence="2" id="KW-0805">Transcription regulation</keyword>
<proteinExistence type="inferred from homology"/>
<dbReference type="SUPFAM" id="SSF88659">
    <property type="entry name" value="Sigma3 and sigma4 domains of RNA polymerase sigma factors"/>
    <property type="match status" value="1"/>
</dbReference>
<evidence type="ECO:0000259" key="6">
    <source>
        <dbReference type="Pfam" id="PF08281"/>
    </source>
</evidence>
<dbReference type="AlphaFoldDB" id="A0A7Y6URB5"/>
<evidence type="ECO:0000313" key="8">
    <source>
        <dbReference type="Proteomes" id="UP000520198"/>
    </source>
</evidence>
<dbReference type="InterPro" id="IPR013249">
    <property type="entry name" value="RNA_pol_sigma70_r4_t2"/>
</dbReference>
<dbReference type="PANTHER" id="PTHR43133:SF63">
    <property type="entry name" value="RNA POLYMERASE SIGMA FACTOR FECI-RELATED"/>
    <property type="match status" value="1"/>
</dbReference>
<dbReference type="NCBIfam" id="TIGR02937">
    <property type="entry name" value="sigma70-ECF"/>
    <property type="match status" value="1"/>
</dbReference>
<reference evidence="7 8" key="1">
    <citation type="submission" date="2020-06" db="EMBL/GenBank/DDBJ databases">
        <authorList>
            <person name="Grouzdev D.S."/>
        </authorList>
    </citation>
    <scope>NUCLEOTIDE SEQUENCE [LARGE SCALE GENOMIC DNA]</scope>
    <source>
        <strain evidence="7 8">HO-A22</strain>
    </source>
</reference>
<feature type="domain" description="RNA polymerase sigma factor 70 region 4 type 2" evidence="6">
    <location>
        <begin position="107"/>
        <end position="156"/>
    </location>
</feature>
<dbReference type="Gene3D" id="1.10.10.10">
    <property type="entry name" value="Winged helix-like DNA-binding domain superfamily/Winged helix DNA-binding domain"/>
    <property type="match status" value="1"/>
</dbReference>
<organism evidence="7 8">
    <name type="scientific">Ensifer oleiphilus</name>
    <dbReference type="NCBI Taxonomy" id="2742698"/>
    <lineage>
        <taxon>Bacteria</taxon>
        <taxon>Pseudomonadati</taxon>
        <taxon>Pseudomonadota</taxon>
        <taxon>Alphaproteobacteria</taxon>
        <taxon>Hyphomicrobiales</taxon>
        <taxon>Rhizobiaceae</taxon>
        <taxon>Sinorhizobium/Ensifer group</taxon>
        <taxon>Ensifer</taxon>
    </lineage>
</organism>